<name>A0A9N9H141_9GLOM</name>
<accession>A0A9N9H141</accession>
<dbReference type="Proteomes" id="UP000789739">
    <property type="component" value="Unassembled WGS sequence"/>
</dbReference>
<organism evidence="1 2">
    <name type="scientific">Paraglomus brasilianum</name>
    <dbReference type="NCBI Taxonomy" id="144538"/>
    <lineage>
        <taxon>Eukaryota</taxon>
        <taxon>Fungi</taxon>
        <taxon>Fungi incertae sedis</taxon>
        <taxon>Mucoromycota</taxon>
        <taxon>Glomeromycotina</taxon>
        <taxon>Glomeromycetes</taxon>
        <taxon>Paraglomerales</taxon>
        <taxon>Paraglomeraceae</taxon>
        <taxon>Paraglomus</taxon>
    </lineage>
</organism>
<dbReference type="AlphaFoldDB" id="A0A9N9H141"/>
<sequence length="42" mass="4876">NGVAKDEKRAMQLVQEAARQGLRSLWQRTQQKLALRLDYTTC</sequence>
<comment type="caution">
    <text evidence="1">The sequence shown here is derived from an EMBL/GenBank/DDBJ whole genome shotgun (WGS) entry which is preliminary data.</text>
</comment>
<protein>
    <submittedName>
        <fullName evidence="1">3793_t:CDS:1</fullName>
    </submittedName>
</protein>
<dbReference type="EMBL" id="CAJVPI010002825">
    <property type="protein sequence ID" value="CAG8650063.1"/>
    <property type="molecule type" value="Genomic_DNA"/>
</dbReference>
<keyword evidence="2" id="KW-1185">Reference proteome</keyword>
<evidence type="ECO:0000313" key="1">
    <source>
        <dbReference type="EMBL" id="CAG8650063.1"/>
    </source>
</evidence>
<evidence type="ECO:0000313" key="2">
    <source>
        <dbReference type="Proteomes" id="UP000789739"/>
    </source>
</evidence>
<proteinExistence type="predicted"/>
<feature type="non-terminal residue" evidence="1">
    <location>
        <position position="1"/>
    </location>
</feature>
<gene>
    <name evidence="1" type="ORF">PBRASI_LOCUS10222</name>
</gene>
<reference evidence="1" key="1">
    <citation type="submission" date="2021-06" db="EMBL/GenBank/DDBJ databases">
        <authorList>
            <person name="Kallberg Y."/>
            <person name="Tangrot J."/>
            <person name="Rosling A."/>
        </authorList>
    </citation>
    <scope>NUCLEOTIDE SEQUENCE</scope>
    <source>
        <strain evidence="1">BR232B</strain>
    </source>
</reference>